<dbReference type="Gene3D" id="3.60.120.10">
    <property type="entry name" value="Anthranilate synthase"/>
    <property type="match status" value="1"/>
</dbReference>
<dbReference type="InterPro" id="IPR005801">
    <property type="entry name" value="ADC_synthase"/>
</dbReference>
<dbReference type="GO" id="GO:0000162">
    <property type="term" value="P:L-tryptophan biosynthetic process"/>
    <property type="evidence" value="ECO:0007669"/>
    <property type="project" value="TreeGrafter"/>
</dbReference>
<dbReference type="InterPro" id="IPR019999">
    <property type="entry name" value="Anth_synth_I-like"/>
</dbReference>
<dbReference type="PANTHER" id="PTHR11236">
    <property type="entry name" value="AMINOBENZOATE/ANTHRANILATE SYNTHASE"/>
    <property type="match status" value="1"/>
</dbReference>
<protein>
    <submittedName>
        <fullName evidence="2">Para-aminobenzoate synthase component 1</fullName>
        <ecNumber evidence="2">2.6.1.85</ecNumber>
    </submittedName>
</protein>
<name>A0A0C1JL11_9BACT</name>
<dbReference type="AlphaFoldDB" id="A0A0C1JL11"/>
<organism evidence="2 3">
    <name type="scientific">Candidatus Protochlamydia amoebophila</name>
    <dbReference type="NCBI Taxonomy" id="362787"/>
    <lineage>
        <taxon>Bacteria</taxon>
        <taxon>Pseudomonadati</taxon>
        <taxon>Chlamydiota</taxon>
        <taxon>Chlamydiia</taxon>
        <taxon>Parachlamydiales</taxon>
        <taxon>Parachlamydiaceae</taxon>
        <taxon>Candidatus Protochlamydia</taxon>
    </lineage>
</organism>
<keyword evidence="2" id="KW-0032">Aminotransferase</keyword>
<evidence type="ECO:0000313" key="2">
    <source>
        <dbReference type="EMBL" id="KIC71266.1"/>
    </source>
</evidence>
<accession>A0A0C1JL11</accession>
<feature type="domain" description="Chorismate-utilising enzyme C-terminal" evidence="1">
    <location>
        <begin position="1"/>
        <end position="248"/>
    </location>
</feature>
<evidence type="ECO:0000259" key="1">
    <source>
        <dbReference type="Pfam" id="PF00425"/>
    </source>
</evidence>
<dbReference type="EC" id="2.6.1.85" evidence="2"/>
<dbReference type="EMBL" id="JSAN01000101">
    <property type="protein sequence ID" value="KIC71266.1"/>
    <property type="molecule type" value="Genomic_DNA"/>
</dbReference>
<dbReference type="RefSeq" id="WP_052236453.1">
    <property type="nucleotide sequence ID" value="NZ_JSAN01000101.1"/>
</dbReference>
<comment type="caution">
    <text evidence="2">The sequence shown here is derived from an EMBL/GenBank/DDBJ whole genome shotgun (WGS) entry which is preliminary data.</text>
</comment>
<evidence type="ECO:0000313" key="3">
    <source>
        <dbReference type="Proteomes" id="UP000031465"/>
    </source>
</evidence>
<dbReference type="PATRIC" id="fig|362787.3.peg.1608"/>
<dbReference type="PANTHER" id="PTHR11236:SF9">
    <property type="entry name" value="ANTHRANILATE SYNTHASE COMPONENT 1"/>
    <property type="match status" value="1"/>
</dbReference>
<reference evidence="2 3" key="1">
    <citation type="journal article" date="2014" name="Mol. Biol. Evol.">
        <title>Massive expansion of Ubiquitination-related gene families within the Chlamydiae.</title>
        <authorList>
            <person name="Domman D."/>
            <person name="Collingro A."/>
            <person name="Lagkouvardos I."/>
            <person name="Gehre L."/>
            <person name="Weinmaier T."/>
            <person name="Rattei T."/>
            <person name="Subtil A."/>
            <person name="Horn M."/>
        </authorList>
    </citation>
    <scope>NUCLEOTIDE SEQUENCE [LARGE SCALE GENOMIC DNA]</scope>
    <source>
        <strain evidence="2 3">EI2</strain>
    </source>
</reference>
<keyword evidence="2" id="KW-0808">Transferase</keyword>
<dbReference type="Pfam" id="PF00425">
    <property type="entry name" value="Chorismate_bind"/>
    <property type="match status" value="1"/>
</dbReference>
<dbReference type="GO" id="GO:0046820">
    <property type="term" value="F:4-amino-4-deoxychorismate synthase activity"/>
    <property type="evidence" value="ECO:0007669"/>
    <property type="project" value="UniProtKB-EC"/>
</dbReference>
<dbReference type="PRINTS" id="PR00095">
    <property type="entry name" value="ANTSNTHASEI"/>
</dbReference>
<proteinExistence type="predicted"/>
<dbReference type="InterPro" id="IPR015890">
    <property type="entry name" value="Chorismate_C"/>
</dbReference>
<dbReference type="SUPFAM" id="SSF56322">
    <property type="entry name" value="ADC synthase"/>
    <property type="match status" value="1"/>
</dbReference>
<dbReference type="Proteomes" id="UP000031465">
    <property type="component" value="Unassembled WGS sequence"/>
</dbReference>
<gene>
    <name evidence="2" type="primary">pabB</name>
    <name evidence="2" type="ORF">DB44_EC00420</name>
</gene>
<sequence>MINEAKEWIFSGHVYQINLSQEFTFEGVLRPFDVFRQLIEINPAPFSAYLKADHYTIVSSSPERFLQKKEKLLETRPIKGTIQRGGYFEEDQLFKERLISSEKEKAELLMITDLMRNDLGKISEIGSVKTVDLWRCEAYTNVYHLISIIRSIALKHLKSLEIIRSAFPGGSITGCPKLKAMECIQKLENRSRGIYTGSMGYMTGKGDFDLNIAIRTLVFKDNYISFQVGGGIVIDSDPINEYAETLFKGDSLFRVLKT</sequence>